<evidence type="ECO:0000313" key="2">
    <source>
        <dbReference type="EMBL" id="OXG29899.1"/>
    </source>
</evidence>
<dbReference type="PANTHER" id="PTHR12840:SF1">
    <property type="entry name" value="NADH DEHYDROGENASE [UBIQUINONE] 1 BETA SUBCOMPLEX SUBUNIT 8, MITOCHONDRIAL"/>
    <property type="match status" value="1"/>
</dbReference>
<evidence type="ECO:0000256" key="1">
    <source>
        <dbReference type="SAM" id="MobiDB-lite"/>
    </source>
</evidence>
<gene>
    <name evidence="2" type="ORF">C361_00333</name>
</gene>
<keyword evidence="2" id="KW-0830">Ubiquinone</keyword>
<proteinExistence type="predicted"/>
<accession>A0A854QMY4</accession>
<feature type="compositionally biased region" description="Low complexity" evidence="1">
    <location>
        <begin position="1"/>
        <end position="14"/>
    </location>
</feature>
<dbReference type="GO" id="GO:0005739">
    <property type="term" value="C:mitochondrion"/>
    <property type="evidence" value="ECO:0007669"/>
    <property type="project" value="InterPro"/>
</dbReference>
<dbReference type="PANTHER" id="PTHR12840">
    <property type="entry name" value="NADH-UBIQUINONE OXIDOREDUCTASE ASHI SUBUNIT"/>
    <property type="match status" value="1"/>
</dbReference>
<reference evidence="2 3" key="1">
    <citation type="submission" date="2017-06" db="EMBL/GenBank/DDBJ databases">
        <title>Global population genomics of the pathogenic fungus Cryptococcus neoformans var. grubii.</title>
        <authorList>
            <person name="Cuomo C."/>
            <person name="Litvintseva A."/>
            <person name="Chen Y."/>
            <person name="Young S."/>
            <person name="Zeng Q."/>
            <person name="Chapman S."/>
            <person name="Gujja S."/>
            <person name="Saif S."/>
            <person name="Birren B."/>
        </authorList>
    </citation>
    <scope>NUCLEOTIDE SEQUENCE [LARGE SCALE GENOMIC DNA]</scope>
    <source>
        <strain evidence="2 3">Tu259-1</strain>
    </source>
</reference>
<organism evidence="2 3">
    <name type="scientific">Cryptococcus neoformans Tu259-1</name>
    <dbReference type="NCBI Taxonomy" id="1230072"/>
    <lineage>
        <taxon>Eukaryota</taxon>
        <taxon>Fungi</taxon>
        <taxon>Dikarya</taxon>
        <taxon>Basidiomycota</taxon>
        <taxon>Agaricomycotina</taxon>
        <taxon>Tremellomycetes</taxon>
        <taxon>Tremellales</taxon>
        <taxon>Cryptococcaceae</taxon>
        <taxon>Cryptococcus</taxon>
        <taxon>Cryptococcus neoformans species complex</taxon>
    </lineage>
</organism>
<dbReference type="InterPro" id="IPR008699">
    <property type="entry name" value="NDUFB8"/>
</dbReference>
<comment type="caution">
    <text evidence="2">The sequence shown here is derived from an EMBL/GenBank/DDBJ whole genome shotgun (WGS) entry which is preliminary data.</text>
</comment>
<dbReference type="OrthoDB" id="2014058at2759"/>
<dbReference type="Proteomes" id="UP000199727">
    <property type="component" value="Unassembled WGS sequence"/>
</dbReference>
<dbReference type="Pfam" id="PF05821">
    <property type="entry name" value="NDUF_B8"/>
    <property type="match status" value="1"/>
</dbReference>
<feature type="region of interest" description="Disordered" evidence="1">
    <location>
        <begin position="1"/>
        <end position="20"/>
    </location>
</feature>
<sequence>MWLQQLKNKNNRQQHASNPTPRAYIPPAYFIPLLPRLSPKSVCESGLCICMLRFSTHSYTHTHSHTPTMFAPALLRTARPAACRIAPIASRLASSSTKLTIANENFPLPTGEEVDPQLNGYPQLPNESLQNRYPFGWWDIQERKNFGEVVHESEDVLGMWGPDVHKTSWQSALLQLCTAFGLVGAVSYVLIKTRPERPAIARDYPYGGLEKELGGINVARKEQVDEE</sequence>
<evidence type="ECO:0000313" key="3">
    <source>
        <dbReference type="Proteomes" id="UP000199727"/>
    </source>
</evidence>
<name>A0A854QMY4_CRYNE</name>
<protein>
    <submittedName>
        <fullName evidence="2">NADH dehydrogenase (Ubiquinone) 1 beta subcomplex 8</fullName>
    </submittedName>
</protein>
<dbReference type="EMBL" id="AMKT01000007">
    <property type="protein sequence ID" value="OXG29899.1"/>
    <property type="molecule type" value="Genomic_DNA"/>
</dbReference>
<dbReference type="AlphaFoldDB" id="A0A854QMY4"/>